<accession>A0AAD8JVV4</accession>
<protein>
    <submittedName>
        <fullName evidence="1">Uncharacterized protein</fullName>
    </submittedName>
</protein>
<dbReference type="PANTHER" id="PTHR11439">
    <property type="entry name" value="GAG-POL-RELATED RETROTRANSPOSON"/>
    <property type="match status" value="1"/>
</dbReference>
<organism evidence="1 2">
    <name type="scientific">Tagetes erecta</name>
    <name type="common">African marigold</name>
    <dbReference type="NCBI Taxonomy" id="13708"/>
    <lineage>
        <taxon>Eukaryota</taxon>
        <taxon>Viridiplantae</taxon>
        <taxon>Streptophyta</taxon>
        <taxon>Embryophyta</taxon>
        <taxon>Tracheophyta</taxon>
        <taxon>Spermatophyta</taxon>
        <taxon>Magnoliopsida</taxon>
        <taxon>eudicotyledons</taxon>
        <taxon>Gunneridae</taxon>
        <taxon>Pentapetalae</taxon>
        <taxon>asterids</taxon>
        <taxon>campanulids</taxon>
        <taxon>Asterales</taxon>
        <taxon>Asteraceae</taxon>
        <taxon>Asteroideae</taxon>
        <taxon>Heliantheae alliance</taxon>
        <taxon>Tageteae</taxon>
        <taxon>Tagetes</taxon>
    </lineage>
</organism>
<name>A0AAD8JVV4_TARER</name>
<evidence type="ECO:0000313" key="1">
    <source>
        <dbReference type="EMBL" id="KAK1411517.1"/>
    </source>
</evidence>
<gene>
    <name evidence="1" type="ORF">QVD17_38066</name>
</gene>
<dbReference type="Proteomes" id="UP001229421">
    <property type="component" value="Unassembled WGS sequence"/>
</dbReference>
<dbReference type="EMBL" id="JAUHHV010000010">
    <property type="protein sequence ID" value="KAK1411517.1"/>
    <property type="molecule type" value="Genomic_DNA"/>
</dbReference>
<keyword evidence="2" id="KW-1185">Reference proteome</keyword>
<comment type="caution">
    <text evidence="1">The sequence shown here is derived from an EMBL/GenBank/DDBJ whole genome shotgun (WGS) entry which is preliminary data.</text>
</comment>
<dbReference type="PANTHER" id="PTHR11439:SF455">
    <property type="entry name" value="RLK (RECEPTOR-LIKE PROTEIN KINASE) 8, PUTATIVE-RELATED"/>
    <property type="match status" value="1"/>
</dbReference>
<evidence type="ECO:0000313" key="2">
    <source>
        <dbReference type="Proteomes" id="UP001229421"/>
    </source>
</evidence>
<reference evidence="1" key="1">
    <citation type="journal article" date="2023" name="bioRxiv">
        <title>Improved chromosome-level genome assembly for marigold (Tagetes erecta).</title>
        <authorList>
            <person name="Jiang F."/>
            <person name="Yuan L."/>
            <person name="Wang S."/>
            <person name="Wang H."/>
            <person name="Xu D."/>
            <person name="Wang A."/>
            <person name="Fan W."/>
        </authorList>
    </citation>
    <scope>NUCLEOTIDE SEQUENCE</scope>
    <source>
        <strain evidence="1">WSJ</strain>
        <tissue evidence="1">Leaf</tissue>
    </source>
</reference>
<sequence>MVGWEGCLLELHFCAATPRKRAGRWFVVQWIYYILNGSNLSCYLENDCASLSTMRQQIDFLDQLEGILRYLKGTISHGLTISGSATSHLHAYSDADWAWRPDDFRTTTGYYIFLGPNLITLVGIKVIDRSTLQNDVWIVKSISDEWRDKGDKSFSASPT</sequence>
<proteinExistence type="predicted"/>
<dbReference type="AlphaFoldDB" id="A0AAD8JVV4"/>